<reference evidence="2 3" key="1">
    <citation type="journal article" date="2015" name="Proc. Natl. Acad. Sci. U.S.A.">
        <title>The resurrection genome of Boea hygrometrica: A blueprint for survival of dehydration.</title>
        <authorList>
            <person name="Xiao L."/>
            <person name="Yang G."/>
            <person name="Zhang L."/>
            <person name="Yang X."/>
            <person name="Zhao S."/>
            <person name="Ji Z."/>
            <person name="Zhou Q."/>
            <person name="Hu M."/>
            <person name="Wang Y."/>
            <person name="Chen M."/>
            <person name="Xu Y."/>
            <person name="Jin H."/>
            <person name="Xiao X."/>
            <person name="Hu G."/>
            <person name="Bao F."/>
            <person name="Hu Y."/>
            <person name="Wan P."/>
            <person name="Li L."/>
            <person name="Deng X."/>
            <person name="Kuang T."/>
            <person name="Xiang C."/>
            <person name="Zhu J.K."/>
            <person name="Oliver M.J."/>
            <person name="He Y."/>
        </authorList>
    </citation>
    <scope>NUCLEOTIDE SEQUENCE [LARGE SCALE GENOMIC DNA]</scope>
    <source>
        <strain evidence="3">cv. XS01</strain>
    </source>
</reference>
<evidence type="ECO:0000313" key="3">
    <source>
        <dbReference type="Proteomes" id="UP000250235"/>
    </source>
</evidence>
<evidence type="ECO:0000313" key="2">
    <source>
        <dbReference type="EMBL" id="KZV51410.1"/>
    </source>
</evidence>
<sequence length="58" mass="6072">MSSPSTSLVGSTAESIDSASPIIQAGEPWLPEPGELPTRTHIAFCWLWPSSSVTTGSL</sequence>
<feature type="region of interest" description="Disordered" evidence="1">
    <location>
        <begin position="1"/>
        <end position="34"/>
    </location>
</feature>
<accession>A0A2Z7CWG8</accession>
<evidence type="ECO:0000256" key="1">
    <source>
        <dbReference type="SAM" id="MobiDB-lite"/>
    </source>
</evidence>
<name>A0A2Z7CWG8_9LAMI</name>
<organism evidence="2 3">
    <name type="scientific">Dorcoceras hygrometricum</name>
    <dbReference type="NCBI Taxonomy" id="472368"/>
    <lineage>
        <taxon>Eukaryota</taxon>
        <taxon>Viridiplantae</taxon>
        <taxon>Streptophyta</taxon>
        <taxon>Embryophyta</taxon>
        <taxon>Tracheophyta</taxon>
        <taxon>Spermatophyta</taxon>
        <taxon>Magnoliopsida</taxon>
        <taxon>eudicotyledons</taxon>
        <taxon>Gunneridae</taxon>
        <taxon>Pentapetalae</taxon>
        <taxon>asterids</taxon>
        <taxon>lamiids</taxon>
        <taxon>Lamiales</taxon>
        <taxon>Gesneriaceae</taxon>
        <taxon>Didymocarpoideae</taxon>
        <taxon>Trichosporeae</taxon>
        <taxon>Loxocarpinae</taxon>
        <taxon>Dorcoceras</taxon>
    </lineage>
</organism>
<dbReference type="Proteomes" id="UP000250235">
    <property type="component" value="Unassembled WGS sequence"/>
</dbReference>
<dbReference type="EMBL" id="KQ991648">
    <property type="protein sequence ID" value="KZV51410.1"/>
    <property type="molecule type" value="Genomic_DNA"/>
</dbReference>
<keyword evidence="3" id="KW-1185">Reference proteome</keyword>
<feature type="compositionally biased region" description="Polar residues" evidence="1">
    <location>
        <begin position="1"/>
        <end position="18"/>
    </location>
</feature>
<gene>
    <name evidence="2" type="ORF">F511_20574</name>
</gene>
<protein>
    <submittedName>
        <fullName evidence="2">Uncharacterized protein</fullName>
    </submittedName>
</protein>
<proteinExistence type="predicted"/>
<dbReference type="AlphaFoldDB" id="A0A2Z7CWG8"/>